<evidence type="ECO:0000313" key="1">
    <source>
        <dbReference type="EMBL" id="CAN0330756.1"/>
    </source>
</evidence>
<organism evidence="1">
    <name type="scientific">Rangifer tarandus platyrhynchus</name>
    <name type="common">Svalbard reindeer</name>
    <dbReference type="NCBI Taxonomy" id="3082113"/>
    <lineage>
        <taxon>Eukaryota</taxon>
        <taxon>Metazoa</taxon>
        <taxon>Chordata</taxon>
        <taxon>Craniata</taxon>
        <taxon>Vertebrata</taxon>
        <taxon>Euteleostomi</taxon>
        <taxon>Mammalia</taxon>
        <taxon>Eutheria</taxon>
        <taxon>Laurasiatheria</taxon>
        <taxon>Artiodactyla</taxon>
        <taxon>Ruminantia</taxon>
        <taxon>Pecora</taxon>
        <taxon>Cervidae</taxon>
        <taxon>Odocoileinae</taxon>
        <taxon>Rangifer</taxon>
    </lineage>
</organism>
<sequence>MTIEATLASGIGVEVLCHLQIEVLSVPQLEDRCNDKIRRSYVRPEVSITVSVYGLFNGSGSVLVRVEGPGKLSYVDNITIGTPTEEFQVIFDTGSSDLWVPSIFCNSLSCYTCNAFKYYESSTYQDMNTPFSIIYGTGIMKGFLAYDSIWIGELVSTDQTFGLSLELNKFDNTPFDGHLSLDYPDMSIIGTIPIFDNLKKQGAISEPVFAFYLSKCRGKGSVEMFGGVDKGYYQGELNWIPLTQAGDWCVNMDRISMRRKVIACSCGCHAIVDTGTSLIVGPTIMVNNIQKLIGATPRGSKHYVSCFAVNTLPYPSTASSTQGQLKPTSSRILEATVLAPFKGTQRKITTQRPGSWVMSSCGCISLFMIKEMTGLAWLRHC</sequence>
<reference evidence="1" key="2">
    <citation type="submission" date="2025-03" db="EMBL/GenBank/DDBJ databases">
        <authorList>
            <consortium name="ELIXIR-Norway"/>
            <consortium name="Elixir Norway"/>
        </authorList>
    </citation>
    <scope>NUCLEOTIDE SEQUENCE</scope>
</reference>
<proteinExistence type="predicted"/>
<dbReference type="EMBL" id="OX596110">
    <property type="protein sequence ID" value="CAN0330756.1"/>
    <property type="molecule type" value="Genomic_DNA"/>
</dbReference>
<name>A0AC59ZA19_RANTA</name>
<reference evidence="1" key="1">
    <citation type="submission" date="2023-05" db="EMBL/GenBank/DDBJ databases">
        <authorList>
            <consortium name="ELIXIR-Norway"/>
        </authorList>
    </citation>
    <scope>NUCLEOTIDE SEQUENCE</scope>
</reference>
<accession>A0AC59ZA19</accession>
<protein>
    <submittedName>
        <fullName evidence="1">Uncharacterized protein</fullName>
    </submittedName>
</protein>
<gene>
    <name evidence="1" type="ORF">MRATA1EN22A_LOCUS15796</name>
</gene>